<evidence type="ECO:0000313" key="1">
    <source>
        <dbReference type="EMBL" id="MBX23266.1"/>
    </source>
</evidence>
<dbReference type="EMBL" id="GGEC01042782">
    <property type="protein sequence ID" value="MBX23266.1"/>
    <property type="molecule type" value="Transcribed_RNA"/>
</dbReference>
<accession>A0A2P2LZ69</accession>
<organism evidence="1">
    <name type="scientific">Rhizophora mucronata</name>
    <name type="common">Asiatic mangrove</name>
    <dbReference type="NCBI Taxonomy" id="61149"/>
    <lineage>
        <taxon>Eukaryota</taxon>
        <taxon>Viridiplantae</taxon>
        <taxon>Streptophyta</taxon>
        <taxon>Embryophyta</taxon>
        <taxon>Tracheophyta</taxon>
        <taxon>Spermatophyta</taxon>
        <taxon>Magnoliopsida</taxon>
        <taxon>eudicotyledons</taxon>
        <taxon>Gunneridae</taxon>
        <taxon>Pentapetalae</taxon>
        <taxon>rosids</taxon>
        <taxon>fabids</taxon>
        <taxon>Malpighiales</taxon>
        <taxon>Rhizophoraceae</taxon>
        <taxon>Rhizophora</taxon>
    </lineage>
</organism>
<proteinExistence type="predicted"/>
<dbReference type="AlphaFoldDB" id="A0A2P2LZ69"/>
<protein>
    <submittedName>
        <fullName evidence="1">Uncharacterized protein</fullName>
    </submittedName>
</protein>
<reference evidence="1" key="1">
    <citation type="submission" date="2018-02" db="EMBL/GenBank/DDBJ databases">
        <title>Rhizophora mucronata_Transcriptome.</title>
        <authorList>
            <person name="Meera S.P."/>
            <person name="Sreeshan A."/>
            <person name="Augustine A."/>
        </authorList>
    </citation>
    <scope>NUCLEOTIDE SEQUENCE</scope>
    <source>
        <tissue evidence="1">Leaf</tissue>
    </source>
</reference>
<sequence>MAENLGFKIKIKETILPFTSHLLASCHYSSQCNGEQKGTSK</sequence>
<name>A0A2P2LZ69_RHIMU</name>